<accession>B7ZRD4</accession>
<evidence type="ECO:0000256" key="1">
    <source>
        <dbReference type="ARBA" id="ARBA00022744"/>
    </source>
</evidence>
<dbReference type="InterPro" id="IPR002957">
    <property type="entry name" value="Keratin_I"/>
</dbReference>
<dbReference type="GO" id="GO:0045109">
    <property type="term" value="P:intermediate filament organization"/>
    <property type="evidence" value="ECO:0007669"/>
    <property type="project" value="TreeGrafter"/>
</dbReference>
<dbReference type="Gene3D" id="1.20.5.170">
    <property type="match status" value="1"/>
</dbReference>
<dbReference type="Gene3D" id="1.20.5.1160">
    <property type="entry name" value="Vasodilator-stimulated phosphoprotein"/>
    <property type="match status" value="1"/>
</dbReference>
<evidence type="ECO:0000256" key="3">
    <source>
        <dbReference type="ARBA" id="ARBA00023054"/>
    </source>
</evidence>
<dbReference type="GO" id="GO:0005882">
    <property type="term" value="C:intermediate filament"/>
    <property type="evidence" value="ECO:0007669"/>
    <property type="project" value="UniProtKB-KW"/>
</dbReference>
<organism evidence="7">
    <name type="scientific">Xenopus laevis</name>
    <name type="common">African clawed frog</name>
    <dbReference type="NCBI Taxonomy" id="8355"/>
    <lineage>
        <taxon>Eukaryota</taxon>
        <taxon>Metazoa</taxon>
        <taxon>Chordata</taxon>
        <taxon>Craniata</taxon>
        <taxon>Vertebrata</taxon>
        <taxon>Euteleostomi</taxon>
        <taxon>Amphibia</taxon>
        <taxon>Batrachia</taxon>
        <taxon>Anura</taxon>
        <taxon>Pipoidea</taxon>
        <taxon>Pipidae</taxon>
        <taxon>Xenopodinae</taxon>
        <taxon>Xenopus</taxon>
        <taxon>Xenopus</taxon>
    </lineage>
</organism>
<keyword evidence="2 4" id="KW-0403">Intermediate filament</keyword>
<dbReference type="SUPFAM" id="SSF64593">
    <property type="entry name" value="Intermediate filament protein, coiled coil region"/>
    <property type="match status" value="2"/>
</dbReference>
<dbReference type="GO" id="GO:0030855">
    <property type="term" value="P:epithelial cell differentiation"/>
    <property type="evidence" value="ECO:0007669"/>
    <property type="project" value="TreeGrafter"/>
</dbReference>
<feature type="domain" description="IF rod" evidence="6">
    <location>
        <begin position="154"/>
        <end position="469"/>
    </location>
</feature>
<evidence type="ECO:0000256" key="4">
    <source>
        <dbReference type="RuleBase" id="RU000685"/>
    </source>
</evidence>
<dbReference type="Pfam" id="PF00038">
    <property type="entry name" value="Filament"/>
    <property type="match status" value="1"/>
</dbReference>
<dbReference type="PRINTS" id="PR01248">
    <property type="entry name" value="TYPE1KERATIN"/>
</dbReference>
<dbReference type="EMBL" id="BC170127">
    <property type="protein sequence ID" value="AAI70127.1"/>
    <property type="molecule type" value="mRNA"/>
</dbReference>
<feature type="coiled-coil region" evidence="5">
    <location>
        <begin position="158"/>
        <end position="192"/>
    </location>
</feature>
<protein>
    <submittedName>
        <fullName evidence="7">Ak-c-A protein</fullName>
    </submittedName>
</protein>
<dbReference type="FunFam" id="1.20.5.170:FF:000002">
    <property type="entry name" value="Type I keratin KA11"/>
    <property type="match status" value="1"/>
</dbReference>
<dbReference type="FunFam" id="1.20.5.1160:FF:000002">
    <property type="entry name" value="Type I keratin 10"/>
    <property type="match status" value="1"/>
</dbReference>
<proteinExistence type="evidence at transcript level"/>
<evidence type="ECO:0000256" key="5">
    <source>
        <dbReference type="SAM" id="Coils"/>
    </source>
</evidence>
<dbReference type="GO" id="GO:0005198">
    <property type="term" value="F:structural molecule activity"/>
    <property type="evidence" value="ECO:0007669"/>
    <property type="project" value="InterPro"/>
</dbReference>
<dbReference type="Gene3D" id="1.20.5.500">
    <property type="entry name" value="Single helix bin"/>
    <property type="match status" value="1"/>
</dbReference>
<dbReference type="PANTHER" id="PTHR23239:SF137">
    <property type="entry name" value="KERATIN, TYPE I CYTOSKELETAL 10"/>
    <property type="match status" value="1"/>
</dbReference>
<comment type="similarity">
    <text evidence="4">Belongs to the intermediate filament family.</text>
</comment>
<sequence length="492" mass="51953">MTSVRQSRSLAGGPNISVRKSVQSFQRVGNVAGGGGGAGGGYGGGLAGGYGGMMNGAGFGDFESGYGGGEFNEVCAAGGFGGGYGGGAGGGYGGGAGGGYGGGAGGGYGGGAGGGFGGFGGGAGGGFGGGFGGGAGGGFGRGAGGFEGILATNEKHTMQNLNDRLASYLDKVKALEKDNTDLETKIREWYEKLRPASGGIGTADYSKYYPIIEELKKKIMDSTLENARILLQTDNARLAADDFRLKYENELALRQSVEADINGLRRVLDELTLCKADLELQIESLTEELAYLKKNHKEELDALQGGPAGQLTVEMNAAPGTDLTKLLNDMREQYETLAEKNRREAERAFNEQSKEIKKEIQAGVQQVQSNTTEISDLKRTLQGLEIELNAQMAMKQSLEKTLAETEGRFCSQLGQLQNLITSVEEQLVQLRSDMELQSNEYKQLLDIKTRLEQEIETYRKLLEGEGGKLLAGMSDALSEFSKDSTRTKTLKT</sequence>
<keyword evidence="1" id="KW-0416">Keratin</keyword>
<dbReference type="PROSITE" id="PS51842">
    <property type="entry name" value="IF_ROD_2"/>
    <property type="match status" value="1"/>
</dbReference>
<keyword evidence="3 5" id="KW-0175">Coiled coil</keyword>
<evidence type="ECO:0000313" key="7">
    <source>
        <dbReference type="EMBL" id="AAI70127.1"/>
    </source>
</evidence>
<dbReference type="InterPro" id="IPR039008">
    <property type="entry name" value="IF_rod_dom"/>
</dbReference>
<dbReference type="PROSITE" id="PS00226">
    <property type="entry name" value="IF_ROD_1"/>
    <property type="match status" value="1"/>
</dbReference>
<name>B7ZRD4_XENLA</name>
<reference evidence="7" key="1">
    <citation type="submission" date="2008-11" db="EMBL/GenBank/DDBJ databases">
        <authorList>
            <consortium name="NIH - Xenopus Gene Collection (XGC) project"/>
        </authorList>
    </citation>
    <scope>NUCLEOTIDE SEQUENCE [LARGE SCALE MRNA]</scope>
    <source>
        <tissue evidence="7">Oocytes</tissue>
    </source>
</reference>
<dbReference type="PANTHER" id="PTHR23239">
    <property type="entry name" value="INTERMEDIATE FILAMENT"/>
    <property type="match status" value="1"/>
</dbReference>
<evidence type="ECO:0000259" key="6">
    <source>
        <dbReference type="PROSITE" id="PS51842"/>
    </source>
</evidence>
<evidence type="ECO:0000256" key="2">
    <source>
        <dbReference type="ARBA" id="ARBA00022754"/>
    </source>
</evidence>
<dbReference type="SMART" id="SM01391">
    <property type="entry name" value="Filament"/>
    <property type="match status" value="1"/>
</dbReference>
<dbReference type="AlphaFoldDB" id="B7ZRD4"/>
<dbReference type="InterPro" id="IPR018039">
    <property type="entry name" value="IF_conserved"/>
</dbReference>
<dbReference type="FunFam" id="1.20.5.500:FF:000001">
    <property type="entry name" value="Type II keratin 23"/>
    <property type="match status" value="1"/>
</dbReference>
<feature type="coiled-coil region" evidence="5">
    <location>
        <begin position="268"/>
        <end position="461"/>
    </location>
</feature>
<gene>
    <name evidence="7" type="primary">ak-c-A</name>
</gene>